<dbReference type="EMBL" id="BTRK01000003">
    <property type="protein sequence ID" value="GMR43003.1"/>
    <property type="molecule type" value="Genomic_DNA"/>
</dbReference>
<dbReference type="InterPro" id="IPR017853">
    <property type="entry name" value="GH"/>
</dbReference>
<dbReference type="AlphaFoldDB" id="A0AAN4ZQM5"/>
<dbReference type="PROSITE" id="PS51910">
    <property type="entry name" value="GH18_2"/>
    <property type="match status" value="1"/>
</dbReference>
<evidence type="ECO:0000313" key="2">
    <source>
        <dbReference type="EMBL" id="GMR43003.1"/>
    </source>
</evidence>
<dbReference type="InterPro" id="IPR032979">
    <property type="entry name" value="ENGase"/>
</dbReference>
<dbReference type="Proteomes" id="UP001328107">
    <property type="component" value="Unassembled WGS sequence"/>
</dbReference>
<accession>A0AAN4ZQM5</accession>
<dbReference type="Gene3D" id="3.20.20.80">
    <property type="entry name" value="Glycosidases"/>
    <property type="match status" value="1"/>
</dbReference>
<dbReference type="GO" id="GO:0033925">
    <property type="term" value="F:mannosyl-glycoprotein endo-beta-N-acetylglucosaminidase activity"/>
    <property type="evidence" value="ECO:0007669"/>
    <property type="project" value="UniProtKB-EC"/>
</dbReference>
<dbReference type="InterPro" id="IPR001223">
    <property type="entry name" value="Glyco_hydro18_cat"/>
</dbReference>
<feature type="non-terminal residue" evidence="2">
    <location>
        <position position="199"/>
    </location>
</feature>
<name>A0AAN4ZQM5_9BILA</name>
<keyword evidence="3" id="KW-1185">Reference proteome</keyword>
<dbReference type="InterPro" id="IPR005201">
    <property type="entry name" value="TIM_ENGase"/>
</dbReference>
<comment type="caution">
    <text evidence="2">The sequence shown here is derived from an EMBL/GenBank/DDBJ whole genome shotgun (WGS) entry which is preliminary data.</text>
</comment>
<dbReference type="PANTHER" id="PTHR13246:SF1">
    <property type="entry name" value="CYTOSOLIC ENDO-BETA-N-ACETYLGLUCOSAMINIDASE"/>
    <property type="match status" value="1"/>
</dbReference>
<proteinExistence type="predicted"/>
<dbReference type="Pfam" id="PF03644">
    <property type="entry name" value="Glyco_hydro_85"/>
    <property type="match status" value="1"/>
</dbReference>
<gene>
    <name evidence="2" type="ORF">PMAYCL1PPCAC_13198</name>
</gene>
<reference evidence="3" key="1">
    <citation type="submission" date="2022-10" db="EMBL/GenBank/DDBJ databases">
        <title>Genome assembly of Pristionchus species.</title>
        <authorList>
            <person name="Yoshida K."/>
            <person name="Sommer R.J."/>
        </authorList>
    </citation>
    <scope>NUCLEOTIDE SEQUENCE [LARGE SCALE GENOMIC DNA]</scope>
    <source>
        <strain evidence="3">RS5460</strain>
    </source>
</reference>
<feature type="non-terminal residue" evidence="2">
    <location>
        <position position="1"/>
    </location>
</feature>
<organism evidence="2 3">
    <name type="scientific">Pristionchus mayeri</name>
    <dbReference type="NCBI Taxonomy" id="1317129"/>
    <lineage>
        <taxon>Eukaryota</taxon>
        <taxon>Metazoa</taxon>
        <taxon>Ecdysozoa</taxon>
        <taxon>Nematoda</taxon>
        <taxon>Chromadorea</taxon>
        <taxon>Rhabditida</taxon>
        <taxon>Rhabditina</taxon>
        <taxon>Diplogasteromorpha</taxon>
        <taxon>Diplogasteroidea</taxon>
        <taxon>Neodiplogasteridae</taxon>
        <taxon>Pristionchus</taxon>
    </lineage>
</organism>
<feature type="domain" description="GH18" evidence="1">
    <location>
        <begin position="60"/>
        <end position="199"/>
    </location>
</feature>
<dbReference type="GO" id="GO:0005975">
    <property type="term" value="P:carbohydrate metabolic process"/>
    <property type="evidence" value="ECO:0007669"/>
    <property type="project" value="InterPro"/>
</dbReference>
<protein>
    <recommendedName>
        <fullName evidence="1">GH18 domain-containing protein</fullName>
    </recommendedName>
</protein>
<dbReference type="PANTHER" id="PTHR13246">
    <property type="entry name" value="ENDO BETA N-ACETYLGLUCOSAMINIDASE"/>
    <property type="match status" value="1"/>
</dbReference>
<evidence type="ECO:0000259" key="1">
    <source>
        <dbReference type="PROSITE" id="PS51910"/>
    </source>
</evidence>
<evidence type="ECO:0000313" key="3">
    <source>
        <dbReference type="Proteomes" id="UP001328107"/>
    </source>
</evidence>
<dbReference type="SUPFAM" id="SSF51445">
    <property type="entry name" value="(Trans)glycosidases"/>
    <property type="match status" value="1"/>
</dbReference>
<dbReference type="GO" id="GO:0005829">
    <property type="term" value="C:cytosol"/>
    <property type="evidence" value="ECO:0007669"/>
    <property type="project" value="UniProtKB-SubCell"/>
</dbReference>
<sequence length="199" mass="22673">LDFSSGCLQMDPRPCENVAELWAWEAPGHHSTHNPDIEELRPGPTPLRHPQLLVCHDVRGDSAGYSRWEGSAVSDCPPFLFTHWWHIDIFCYFGHKMVTIPPPSITSLAHRHGVKVIGTLAFEQGTGRTSLSRILSTEQNMQRTIDKLVHIMQKWRFEGWVVDVELSIPKHEVSMLVNFLRKLTAATKEANPQATVLWY</sequence>